<feature type="binding site" description="axial binding residue" evidence="13">
    <location>
        <position position="491"/>
    </location>
    <ligand>
        <name>heme</name>
        <dbReference type="ChEBI" id="CHEBI:30413"/>
    </ligand>
    <ligandPart>
        <name>Fe</name>
        <dbReference type="ChEBI" id="CHEBI:18248"/>
    </ligandPart>
</feature>
<dbReference type="EMBL" id="OE002027">
    <property type="protein sequence ID" value="CAD7458005.1"/>
    <property type="molecule type" value="Genomic_DNA"/>
</dbReference>
<sequence length="552" mass="63749">MDLKSKMGLLFESLWPDVVVATTTVILIIYWKLIVLYSYWSSKGVPNPKPKFFYGNTKEFMLKQTTQAENYQKLYNDLEGHPFGGVYQGTHPFLILRDPETIRLFMSKDFNHFTDRGFAADEKRAPLSGHLFNLGGQRWKSLRVKLTPTFTSGKIKMMFNIMAECAERMKQSLENPAKKGHTVEIKEVSSQYTTEVIGSCAFGLQIDSINNSESEFRKLGRRILNPSFFGMLRLFIRNFFPSLGKCFIFIRDKRLENFFLKVVEDTVRHREENNIERKDFLQLLIEMKHKDRVDYSKLPRPQEGNLPNGETNLSPMEGKVNDIGHINEESFYFAELTDNLLASQCFVFFVAGFETSSATMSFCLHELAVNQDVHIRLTSEVDRVLSEHGGNISYEVIQKMKYMDQVVDETLRKYPPLGNLDRLCTKDYTIPGTKVHLEKGTNVKIPVYALHYDPKYYPDPHKFDPERFNEENKKQRHTYTYLPFGEGPKNCIGMRFGLMQVKVGLASLLSRYHFSVCPQTKVPLVLDPTQDLFVLAKDGVFLRINDRKITSG</sequence>
<evidence type="ECO:0000256" key="5">
    <source>
        <dbReference type="ARBA" id="ARBA00022617"/>
    </source>
</evidence>
<evidence type="ECO:0000256" key="12">
    <source>
        <dbReference type="ARBA" id="ARBA00023136"/>
    </source>
</evidence>
<dbReference type="InterPro" id="IPR036396">
    <property type="entry name" value="Cyt_P450_sf"/>
</dbReference>
<dbReference type="AlphaFoldDB" id="A0A7R9IGU3"/>
<comment type="cofactor">
    <cofactor evidence="1 13">
        <name>heme</name>
        <dbReference type="ChEBI" id="CHEBI:30413"/>
    </cofactor>
</comment>
<keyword evidence="10 13" id="KW-0408">Iron</keyword>
<keyword evidence="5 13" id="KW-0349">Heme</keyword>
<gene>
    <name evidence="16" type="ORF">TTEB3V08_LOCUS5993</name>
</gene>
<accession>A0A7R9IGU3</accession>
<keyword evidence="6 13" id="KW-0479">Metal-binding</keyword>
<evidence type="ECO:0000256" key="8">
    <source>
        <dbReference type="ARBA" id="ARBA00022848"/>
    </source>
</evidence>
<organism evidence="16">
    <name type="scientific">Timema tahoe</name>
    <dbReference type="NCBI Taxonomy" id="61484"/>
    <lineage>
        <taxon>Eukaryota</taxon>
        <taxon>Metazoa</taxon>
        <taxon>Ecdysozoa</taxon>
        <taxon>Arthropoda</taxon>
        <taxon>Hexapoda</taxon>
        <taxon>Insecta</taxon>
        <taxon>Pterygota</taxon>
        <taxon>Neoptera</taxon>
        <taxon>Polyneoptera</taxon>
        <taxon>Phasmatodea</taxon>
        <taxon>Timematodea</taxon>
        <taxon>Timematoidea</taxon>
        <taxon>Timematidae</taxon>
        <taxon>Timema</taxon>
    </lineage>
</organism>
<dbReference type="Gene3D" id="1.10.630.10">
    <property type="entry name" value="Cytochrome P450"/>
    <property type="match status" value="1"/>
</dbReference>
<evidence type="ECO:0000256" key="1">
    <source>
        <dbReference type="ARBA" id="ARBA00001971"/>
    </source>
</evidence>
<evidence type="ECO:0000256" key="4">
    <source>
        <dbReference type="ARBA" id="ARBA00010617"/>
    </source>
</evidence>
<evidence type="ECO:0000256" key="7">
    <source>
        <dbReference type="ARBA" id="ARBA00022824"/>
    </source>
</evidence>
<dbReference type="PRINTS" id="PR00464">
    <property type="entry name" value="EP450II"/>
</dbReference>
<reference evidence="16" key="1">
    <citation type="submission" date="2020-11" db="EMBL/GenBank/DDBJ databases">
        <authorList>
            <person name="Tran Van P."/>
        </authorList>
    </citation>
    <scope>NUCLEOTIDE SEQUENCE</scope>
</reference>
<evidence type="ECO:0000256" key="3">
    <source>
        <dbReference type="ARBA" id="ARBA00004406"/>
    </source>
</evidence>
<proteinExistence type="inferred from homology"/>
<evidence type="ECO:0000256" key="10">
    <source>
        <dbReference type="ARBA" id="ARBA00023004"/>
    </source>
</evidence>
<evidence type="ECO:0000256" key="11">
    <source>
        <dbReference type="ARBA" id="ARBA00023033"/>
    </source>
</evidence>
<keyword evidence="9 14" id="KW-0560">Oxidoreductase</keyword>
<feature type="region of interest" description="Disordered" evidence="15">
    <location>
        <begin position="296"/>
        <end position="315"/>
    </location>
</feature>
<dbReference type="PANTHER" id="PTHR24292">
    <property type="entry name" value="CYTOCHROME P450"/>
    <property type="match status" value="1"/>
</dbReference>
<dbReference type="GO" id="GO:0004497">
    <property type="term" value="F:monooxygenase activity"/>
    <property type="evidence" value="ECO:0007669"/>
    <property type="project" value="UniProtKB-KW"/>
</dbReference>
<evidence type="ECO:0000313" key="16">
    <source>
        <dbReference type="EMBL" id="CAD7458005.1"/>
    </source>
</evidence>
<dbReference type="Pfam" id="PF00067">
    <property type="entry name" value="p450"/>
    <property type="match status" value="2"/>
</dbReference>
<keyword evidence="12" id="KW-0472">Membrane</keyword>
<evidence type="ECO:0000256" key="15">
    <source>
        <dbReference type="SAM" id="MobiDB-lite"/>
    </source>
</evidence>
<evidence type="ECO:0000256" key="9">
    <source>
        <dbReference type="ARBA" id="ARBA00023002"/>
    </source>
</evidence>
<comment type="similarity">
    <text evidence="4 14">Belongs to the cytochrome P450 family.</text>
</comment>
<protein>
    <recommendedName>
        <fullName evidence="17">Cytochrome P450</fullName>
    </recommendedName>
</protein>
<evidence type="ECO:0000256" key="2">
    <source>
        <dbReference type="ARBA" id="ARBA00004174"/>
    </source>
</evidence>
<dbReference type="InterPro" id="IPR050476">
    <property type="entry name" value="Insect_CytP450_Detox"/>
</dbReference>
<name>A0A7R9IGU3_9NEOP</name>
<dbReference type="GO" id="GO:0005789">
    <property type="term" value="C:endoplasmic reticulum membrane"/>
    <property type="evidence" value="ECO:0007669"/>
    <property type="project" value="UniProtKB-SubCell"/>
</dbReference>
<evidence type="ECO:0008006" key="17">
    <source>
        <dbReference type="Google" id="ProtNLM"/>
    </source>
</evidence>
<dbReference type="InterPro" id="IPR017972">
    <property type="entry name" value="Cyt_P450_CS"/>
</dbReference>
<dbReference type="CDD" id="cd11056">
    <property type="entry name" value="CYP6-like"/>
    <property type="match status" value="1"/>
</dbReference>
<evidence type="ECO:0000256" key="14">
    <source>
        <dbReference type="RuleBase" id="RU000461"/>
    </source>
</evidence>
<dbReference type="GO" id="GO:0020037">
    <property type="term" value="F:heme binding"/>
    <property type="evidence" value="ECO:0007669"/>
    <property type="project" value="InterPro"/>
</dbReference>
<keyword evidence="8" id="KW-0492">Microsome</keyword>
<dbReference type="PRINTS" id="PR00385">
    <property type="entry name" value="P450"/>
</dbReference>
<dbReference type="InterPro" id="IPR001128">
    <property type="entry name" value="Cyt_P450"/>
</dbReference>
<comment type="subcellular location">
    <subcellularLocation>
        <location evidence="3">Endoplasmic reticulum membrane</location>
        <topology evidence="3">Peripheral membrane protein</topology>
    </subcellularLocation>
    <subcellularLocation>
        <location evidence="2">Microsome membrane</location>
        <topology evidence="2">Peripheral membrane protein</topology>
    </subcellularLocation>
</comment>
<evidence type="ECO:0000256" key="13">
    <source>
        <dbReference type="PIRSR" id="PIRSR602402-1"/>
    </source>
</evidence>
<dbReference type="SUPFAM" id="SSF48264">
    <property type="entry name" value="Cytochrome P450"/>
    <property type="match status" value="1"/>
</dbReference>
<dbReference type="InterPro" id="IPR002402">
    <property type="entry name" value="Cyt_P450_E_grp-II"/>
</dbReference>
<dbReference type="GO" id="GO:0016705">
    <property type="term" value="F:oxidoreductase activity, acting on paired donors, with incorporation or reduction of molecular oxygen"/>
    <property type="evidence" value="ECO:0007669"/>
    <property type="project" value="InterPro"/>
</dbReference>
<dbReference type="PROSITE" id="PS00086">
    <property type="entry name" value="CYTOCHROME_P450"/>
    <property type="match status" value="1"/>
</dbReference>
<keyword evidence="7" id="KW-0256">Endoplasmic reticulum</keyword>
<dbReference type="GO" id="GO:0005506">
    <property type="term" value="F:iron ion binding"/>
    <property type="evidence" value="ECO:0007669"/>
    <property type="project" value="InterPro"/>
</dbReference>
<keyword evidence="11 14" id="KW-0503">Monooxygenase</keyword>
<evidence type="ECO:0000256" key="6">
    <source>
        <dbReference type="ARBA" id="ARBA00022723"/>
    </source>
</evidence>
<dbReference type="PANTHER" id="PTHR24292:SF54">
    <property type="entry name" value="CYP9F3-RELATED"/>
    <property type="match status" value="1"/>
</dbReference>